<feature type="domain" description="BPP" evidence="1">
    <location>
        <begin position="21"/>
        <end position="339"/>
    </location>
</feature>
<dbReference type="Pfam" id="PF02333">
    <property type="entry name" value="Phytase"/>
    <property type="match status" value="1"/>
</dbReference>
<sequence length="342" mass="35446">MRNFHRFSLVALGLVAACATIQIEGDPAVEVGAVAQTEPVGTADEDAADDPAIWRNAADPSASLIVATDKKAGLYVYGLDGSVRSFLGGGLLNNVDLIELADGTILVGASDRGDPANAKILLASLDTRSGTLSELARVDAGPGEAYGFCIGEQANDGSVTLFSPIKDGRIARNTVRRDGDGWSNATETFSSVPSQPEGCVYDSRTNRLYVGEEMAGIWRFDVASGVGDLVAAVDNRMIVADVEGLALAPDGEDGGYLVASSQGDNAYAVFSLPDMRAVGRFRIGGNAIGATEETDGIALHLGSFGASYPGGLFVAQDGINPPAAQNFKLASWEAILSALEAR</sequence>
<dbReference type="SUPFAM" id="SSF50956">
    <property type="entry name" value="Thermostable phytase (3-phytase)"/>
    <property type="match status" value="1"/>
</dbReference>
<keyword evidence="3" id="KW-1185">Reference proteome</keyword>
<dbReference type="PROSITE" id="PS51257">
    <property type="entry name" value="PROKAR_LIPOPROTEIN"/>
    <property type="match status" value="1"/>
</dbReference>
<protein>
    <submittedName>
        <fullName evidence="2">3-phytase</fullName>
    </submittedName>
</protein>
<gene>
    <name evidence="2" type="ORF">SAMN06297468_2002</name>
</gene>
<dbReference type="InterPro" id="IPR011042">
    <property type="entry name" value="6-blade_b-propeller_TolB-like"/>
</dbReference>
<dbReference type="InterPro" id="IPR003431">
    <property type="entry name" value="B-propeller_Phytase"/>
</dbReference>
<dbReference type="Proteomes" id="UP000194420">
    <property type="component" value="Unassembled WGS sequence"/>
</dbReference>
<name>A0A1Y6F894_9SPHN</name>
<dbReference type="EMBL" id="FXWG01000002">
    <property type="protein sequence ID" value="SMQ69821.1"/>
    <property type="molecule type" value="Genomic_DNA"/>
</dbReference>
<proteinExistence type="predicted"/>
<evidence type="ECO:0000313" key="2">
    <source>
        <dbReference type="EMBL" id="SMQ69821.1"/>
    </source>
</evidence>
<accession>A0A1Y6F894</accession>
<evidence type="ECO:0000313" key="3">
    <source>
        <dbReference type="Proteomes" id="UP000194420"/>
    </source>
</evidence>
<evidence type="ECO:0000259" key="1">
    <source>
        <dbReference type="PROSITE" id="PS51662"/>
    </source>
</evidence>
<organism evidence="2 3">
    <name type="scientific">Altererythrobacter xiamenensis</name>
    <dbReference type="NCBI Taxonomy" id="1316679"/>
    <lineage>
        <taxon>Bacteria</taxon>
        <taxon>Pseudomonadati</taxon>
        <taxon>Pseudomonadota</taxon>
        <taxon>Alphaproteobacteria</taxon>
        <taxon>Sphingomonadales</taxon>
        <taxon>Erythrobacteraceae</taxon>
        <taxon>Altererythrobacter</taxon>
    </lineage>
</organism>
<dbReference type="Gene3D" id="2.120.10.30">
    <property type="entry name" value="TolB, C-terminal domain"/>
    <property type="match status" value="1"/>
</dbReference>
<reference evidence="3" key="1">
    <citation type="submission" date="2017-04" db="EMBL/GenBank/DDBJ databases">
        <authorList>
            <person name="Varghese N."/>
            <person name="Submissions S."/>
        </authorList>
    </citation>
    <scope>NUCLEOTIDE SEQUENCE [LARGE SCALE GENOMIC DNA]</scope>
</reference>
<dbReference type="GO" id="GO:0016158">
    <property type="term" value="F:inositol hexakisphosphate 3-phosphatase activity"/>
    <property type="evidence" value="ECO:0007669"/>
    <property type="project" value="InterPro"/>
</dbReference>
<dbReference type="AlphaFoldDB" id="A0A1Y6F894"/>
<dbReference type="PROSITE" id="PS51662">
    <property type="entry name" value="BP_PHYTASE"/>
    <property type="match status" value="1"/>
</dbReference>
<dbReference type="RefSeq" id="WP_200810320.1">
    <property type="nucleotide sequence ID" value="NZ_FXWG01000002.1"/>
</dbReference>